<feature type="signal peptide" evidence="1">
    <location>
        <begin position="1"/>
        <end position="17"/>
    </location>
</feature>
<sequence>MWSVVLIFMAKILFIVALPTIHVVPNAITIGITEALHLECFIKSEDLSPTDSVISIGVLHSDNMNAHVFTTIASVSSFNGVRIITNSTNVHVVGSIVRNGLSSLNITWTSPLRENAGLYKCEVNEINELGKPITYDDTGSVAVNELTIDAVFSEIIKLKNRLEQINLNCVTSHEIEITEINRLKQNISVLVNQTSLLKDICETELVHVQDLESQNKLQLTSVENSVQSLTLKQDEMHGKWNASKNEYFISSERFSDKVYLLSRESVFFYPTFAQSLCALHGGYLVEVNTQAEFDFLKQFIRTYGSHFEHVYTGGTDENHEGVWLYRHSQTPVVPFWAPGEPNNDNKNFDENCEEFHKDLQWSMNDLQCSFPNSTVSGFICEVPV</sequence>
<reference evidence="4" key="1">
    <citation type="submission" date="2025-08" db="UniProtKB">
        <authorList>
            <consortium name="RefSeq"/>
        </authorList>
    </citation>
    <scope>IDENTIFICATION</scope>
</reference>
<protein>
    <submittedName>
        <fullName evidence="4">C-type lectin domain family 4 member K-like</fullName>
    </submittedName>
</protein>
<dbReference type="PROSITE" id="PS50041">
    <property type="entry name" value="C_TYPE_LECTIN_2"/>
    <property type="match status" value="1"/>
</dbReference>
<dbReference type="InterPro" id="IPR016186">
    <property type="entry name" value="C-type_lectin-like/link_sf"/>
</dbReference>
<dbReference type="Pfam" id="PF00059">
    <property type="entry name" value="Lectin_C"/>
    <property type="match status" value="1"/>
</dbReference>
<dbReference type="SUPFAM" id="SSF56436">
    <property type="entry name" value="C-type lectin-like"/>
    <property type="match status" value="1"/>
</dbReference>
<dbReference type="InterPro" id="IPR016187">
    <property type="entry name" value="CTDL_fold"/>
</dbReference>
<gene>
    <name evidence="4" type="primary">LOC106076877</name>
</gene>
<proteinExistence type="predicted"/>
<evidence type="ECO:0000256" key="1">
    <source>
        <dbReference type="SAM" id="SignalP"/>
    </source>
</evidence>
<keyword evidence="1" id="KW-0732">Signal</keyword>
<evidence type="ECO:0000313" key="3">
    <source>
        <dbReference type="Proteomes" id="UP001165740"/>
    </source>
</evidence>
<dbReference type="PANTHER" id="PTHR22803">
    <property type="entry name" value="MANNOSE, PHOSPHOLIPASE, LECTIN RECEPTOR RELATED"/>
    <property type="match status" value="1"/>
</dbReference>
<keyword evidence="3" id="KW-1185">Reference proteome</keyword>
<name>A0A9W2ZB46_BIOGL</name>
<dbReference type="GeneID" id="106076877"/>
<dbReference type="InterPro" id="IPR001304">
    <property type="entry name" value="C-type_lectin-like"/>
</dbReference>
<dbReference type="InterPro" id="IPR050111">
    <property type="entry name" value="C-type_lectin/snaclec_domain"/>
</dbReference>
<organism evidence="3 4">
    <name type="scientific">Biomphalaria glabrata</name>
    <name type="common">Bloodfluke planorb</name>
    <name type="synonym">Freshwater snail</name>
    <dbReference type="NCBI Taxonomy" id="6526"/>
    <lineage>
        <taxon>Eukaryota</taxon>
        <taxon>Metazoa</taxon>
        <taxon>Spiralia</taxon>
        <taxon>Lophotrochozoa</taxon>
        <taxon>Mollusca</taxon>
        <taxon>Gastropoda</taxon>
        <taxon>Heterobranchia</taxon>
        <taxon>Euthyneura</taxon>
        <taxon>Panpulmonata</taxon>
        <taxon>Hygrophila</taxon>
        <taxon>Lymnaeoidea</taxon>
        <taxon>Planorbidae</taxon>
        <taxon>Biomphalaria</taxon>
    </lineage>
</organism>
<dbReference type="RefSeq" id="XP_055872110.1">
    <property type="nucleotide sequence ID" value="XM_056016135.1"/>
</dbReference>
<evidence type="ECO:0000259" key="2">
    <source>
        <dbReference type="PROSITE" id="PS50041"/>
    </source>
</evidence>
<feature type="chain" id="PRO_5040819347" evidence="1">
    <location>
        <begin position="18"/>
        <end position="384"/>
    </location>
</feature>
<dbReference type="OMA" id="KDICETE"/>
<dbReference type="Gene3D" id="3.10.100.10">
    <property type="entry name" value="Mannose-Binding Protein A, subunit A"/>
    <property type="match status" value="1"/>
</dbReference>
<dbReference type="Proteomes" id="UP001165740">
    <property type="component" value="Chromosome 17"/>
</dbReference>
<accession>A0A9W2ZB46</accession>
<dbReference type="AlphaFoldDB" id="A0A9W2ZB46"/>
<dbReference type="SMART" id="SM00034">
    <property type="entry name" value="CLECT"/>
    <property type="match status" value="1"/>
</dbReference>
<feature type="domain" description="C-type lectin" evidence="2">
    <location>
        <begin position="254"/>
        <end position="362"/>
    </location>
</feature>
<evidence type="ECO:0000313" key="4">
    <source>
        <dbReference type="RefSeq" id="XP_055872110.1"/>
    </source>
</evidence>
<dbReference type="OrthoDB" id="6159835at2759"/>